<dbReference type="AlphaFoldDB" id="A0A175Y0P3"/>
<evidence type="ECO:0000313" key="1">
    <source>
        <dbReference type="EMBL" id="KZB94322.1"/>
    </source>
</evidence>
<reference evidence="1" key="1">
    <citation type="submission" date="2016-03" db="EMBL/GenBank/DDBJ databases">
        <title>Sphingomonas melonis TY, whole genome shotgun sequencing.</title>
        <authorList>
            <person name="Wang H."/>
            <person name="Zhu P."/>
        </authorList>
    </citation>
    <scope>NUCLEOTIDE SEQUENCE [LARGE SCALE GENOMIC DNA]</scope>
    <source>
        <strain evidence="1">TY</strain>
    </source>
</reference>
<sequence>MMNGRVTSYHRLGARVSRLIVGAMPYGLWMRIDCRQRLRVWGAVGLRITTIGLRPDPVPRVAAHRTGV</sequence>
<protein>
    <submittedName>
        <fullName evidence="1">Uncharacterized protein</fullName>
    </submittedName>
</protein>
<gene>
    <name evidence="1" type="ORF">AVM11_07615</name>
</gene>
<dbReference type="EMBL" id="LQCK02000034">
    <property type="protein sequence ID" value="KZB94322.1"/>
    <property type="molecule type" value="Genomic_DNA"/>
</dbReference>
<comment type="caution">
    <text evidence="1">The sequence shown here is derived from an EMBL/GenBank/DDBJ whole genome shotgun (WGS) entry which is preliminary data.</text>
</comment>
<proteinExistence type="predicted"/>
<accession>A0A175Y0P3</accession>
<evidence type="ECO:0000313" key="2">
    <source>
        <dbReference type="Proteomes" id="UP000078460"/>
    </source>
</evidence>
<name>A0A175Y0P3_9SPHN</name>
<keyword evidence="2" id="KW-1185">Reference proteome</keyword>
<dbReference type="Proteomes" id="UP000078460">
    <property type="component" value="Unassembled WGS sequence"/>
</dbReference>
<organism evidence="1 2">
    <name type="scientific">Sphingomonas melonis TY</name>
    <dbReference type="NCBI Taxonomy" id="621456"/>
    <lineage>
        <taxon>Bacteria</taxon>
        <taxon>Pseudomonadati</taxon>
        <taxon>Pseudomonadota</taxon>
        <taxon>Alphaproteobacteria</taxon>
        <taxon>Sphingomonadales</taxon>
        <taxon>Sphingomonadaceae</taxon>
        <taxon>Sphingomonas</taxon>
    </lineage>
</organism>